<name>Q1ISX8_KORVE</name>
<dbReference type="AlphaFoldDB" id="Q1ISX8"/>
<gene>
    <name evidence="4" type="ordered locus">Acid345_1019</name>
</gene>
<feature type="region of interest" description="Disordered" evidence="1">
    <location>
        <begin position="278"/>
        <end position="297"/>
    </location>
</feature>
<dbReference type="InterPro" id="IPR023631">
    <property type="entry name" value="Amidase_dom"/>
</dbReference>
<dbReference type="Proteomes" id="UP000002432">
    <property type="component" value="Chromosome"/>
</dbReference>
<dbReference type="Pfam" id="PF01425">
    <property type="entry name" value="Amidase"/>
    <property type="match status" value="1"/>
</dbReference>
<dbReference type="EMBL" id="CP000360">
    <property type="protein sequence ID" value="ABF40022.1"/>
    <property type="molecule type" value="Genomic_DNA"/>
</dbReference>
<dbReference type="OrthoDB" id="9811471at2"/>
<sequence>MRLPRLSGFCFLVCAALLAAPLASAQTANHKNHNAPDQYNEATLVQLQHLMNSHQLNSEQLTRFYLARIDALDQNGPGVNAVIQLNPDALNMAKNADRMRRNGVRGPMLGIPVLLKDNIDTGDKMQTAAGSFALVGAPAFRDSTVAANLRAAGAVILGKTNLSEWANFRSFESVSGWSGRGGQTNNPYAIDRNPCGSSSGSAAAVSANFTAVSLGTETDGSIVCPANANGVVGIKPTVGLTSRAGAVPISHTQDTVGVHGRTVADAAAALGIIQSRTSDGRDPATGGVPLGWQGTGKTRPTIPTDYTQFLDKNGLNGATIGVTRVGLSGFTNVSTPQPVLDAFEETVQALEDAGATVIDLDAAGFTFATADGEFLVLCFDFRNDLKAYLATRFSVPIGGGDLQTAIDFNNAHPEEEMPFFNQDIWDLTITLAPGADDPQPAFGGMTYNQALAIDHNAGVNGIDAAISMFHLDAVFTATDNPAWSTDLLYGDHFIFGTSGMAAGPGYPIIQVPGAMPKLCASPTKPNDCTQFGVPLGVSFFGTAFSEPTLIKLASGFEAVTKTRAHNLPTFADTEPFTHIQGTTLKKPHKEHAYPANKAAKATTKSPHKTL</sequence>
<evidence type="ECO:0000313" key="4">
    <source>
        <dbReference type="EMBL" id="ABF40022.1"/>
    </source>
</evidence>
<dbReference type="RefSeq" id="WP_011521824.1">
    <property type="nucleotide sequence ID" value="NC_008009.1"/>
</dbReference>
<feature type="chain" id="PRO_5004191570" evidence="2">
    <location>
        <begin position="26"/>
        <end position="610"/>
    </location>
</feature>
<dbReference type="Gene3D" id="3.90.1300.10">
    <property type="entry name" value="Amidase signature (AS) domain"/>
    <property type="match status" value="1"/>
</dbReference>
<evidence type="ECO:0000259" key="3">
    <source>
        <dbReference type="Pfam" id="PF01425"/>
    </source>
</evidence>
<evidence type="ECO:0000313" key="5">
    <source>
        <dbReference type="Proteomes" id="UP000002432"/>
    </source>
</evidence>
<dbReference type="eggNOG" id="COG0154">
    <property type="taxonomic scope" value="Bacteria"/>
</dbReference>
<evidence type="ECO:0000256" key="1">
    <source>
        <dbReference type="SAM" id="MobiDB-lite"/>
    </source>
</evidence>
<accession>Q1ISX8</accession>
<keyword evidence="2" id="KW-0732">Signal</keyword>
<evidence type="ECO:0000256" key="2">
    <source>
        <dbReference type="SAM" id="SignalP"/>
    </source>
</evidence>
<dbReference type="PANTHER" id="PTHR42678:SF34">
    <property type="entry name" value="OS04G0183300 PROTEIN"/>
    <property type="match status" value="1"/>
</dbReference>
<feature type="signal peptide" evidence="2">
    <location>
        <begin position="1"/>
        <end position="25"/>
    </location>
</feature>
<protein>
    <submittedName>
        <fullName evidence="4">Amidase</fullName>
    </submittedName>
</protein>
<feature type="domain" description="Amidase" evidence="3">
    <location>
        <begin position="61"/>
        <end position="419"/>
    </location>
</feature>
<dbReference type="SUPFAM" id="SSF75304">
    <property type="entry name" value="Amidase signature (AS) enzymes"/>
    <property type="match status" value="1"/>
</dbReference>
<dbReference type="EnsemblBacteria" id="ABF40022">
    <property type="protein sequence ID" value="ABF40022"/>
    <property type="gene ID" value="Acid345_1019"/>
</dbReference>
<dbReference type="PANTHER" id="PTHR42678">
    <property type="entry name" value="AMIDASE"/>
    <property type="match status" value="1"/>
</dbReference>
<dbReference type="KEGG" id="aba:Acid345_1019"/>
<proteinExistence type="predicted"/>
<dbReference type="HOGENOM" id="CLU_009600_14_1_0"/>
<organism evidence="4 5">
    <name type="scientific">Koribacter versatilis (strain Ellin345)</name>
    <dbReference type="NCBI Taxonomy" id="204669"/>
    <lineage>
        <taxon>Bacteria</taxon>
        <taxon>Pseudomonadati</taxon>
        <taxon>Acidobacteriota</taxon>
        <taxon>Terriglobia</taxon>
        <taxon>Terriglobales</taxon>
        <taxon>Candidatus Korobacteraceae</taxon>
        <taxon>Candidatus Korobacter</taxon>
    </lineage>
</organism>
<feature type="region of interest" description="Disordered" evidence="1">
    <location>
        <begin position="585"/>
        <end position="610"/>
    </location>
</feature>
<reference evidence="4 5" key="1">
    <citation type="journal article" date="2009" name="Appl. Environ. Microbiol.">
        <title>Three genomes from the phylum Acidobacteria provide insight into the lifestyles of these microorganisms in soils.</title>
        <authorList>
            <person name="Ward N.L."/>
            <person name="Challacombe J.F."/>
            <person name="Janssen P.H."/>
            <person name="Henrissat B."/>
            <person name="Coutinho P.M."/>
            <person name="Wu M."/>
            <person name="Xie G."/>
            <person name="Haft D.H."/>
            <person name="Sait M."/>
            <person name="Badger J."/>
            <person name="Barabote R.D."/>
            <person name="Bradley B."/>
            <person name="Brettin T.S."/>
            <person name="Brinkac L.M."/>
            <person name="Bruce D."/>
            <person name="Creasy T."/>
            <person name="Daugherty S.C."/>
            <person name="Davidsen T.M."/>
            <person name="DeBoy R.T."/>
            <person name="Detter J.C."/>
            <person name="Dodson R.J."/>
            <person name="Durkin A.S."/>
            <person name="Ganapathy A."/>
            <person name="Gwinn-Giglio M."/>
            <person name="Han C.S."/>
            <person name="Khouri H."/>
            <person name="Kiss H."/>
            <person name="Kothari S.P."/>
            <person name="Madupu R."/>
            <person name="Nelson K.E."/>
            <person name="Nelson W.C."/>
            <person name="Paulsen I."/>
            <person name="Penn K."/>
            <person name="Ren Q."/>
            <person name="Rosovitz M.J."/>
            <person name="Selengut J.D."/>
            <person name="Shrivastava S."/>
            <person name="Sullivan S.A."/>
            <person name="Tapia R."/>
            <person name="Thompson L.S."/>
            <person name="Watkins K.L."/>
            <person name="Yang Q."/>
            <person name="Yu C."/>
            <person name="Zafar N."/>
            <person name="Zhou L."/>
            <person name="Kuske C.R."/>
        </authorList>
    </citation>
    <scope>NUCLEOTIDE SEQUENCE [LARGE SCALE GENOMIC DNA]</scope>
    <source>
        <strain evidence="4 5">Ellin345</strain>
    </source>
</reference>
<dbReference type="STRING" id="204669.Acid345_1019"/>
<keyword evidence="5" id="KW-1185">Reference proteome</keyword>
<dbReference type="InterPro" id="IPR036928">
    <property type="entry name" value="AS_sf"/>
</dbReference>